<keyword evidence="2" id="KW-1185">Reference proteome</keyword>
<dbReference type="PANTHER" id="PTHR42830">
    <property type="entry name" value="OSMOTICALLY INDUCIBLE FAMILY PROTEIN"/>
    <property type="match status" value="1"/>
</dbReference>
<dbReference type="InterPro" id="IPR003718">
    <property type="entry name" value="OsmC/Ohr_fam"/>
</dbReference>
<dbReference type="Pfam" id="PF02566">
    <property type="entry name" value="OsmC"/>
    <property type="match status" value="1"/>
</dbReference>
<dbReference type="AlphaFoldDB" id="A0AAE3ZXI7"/>
<dbReference type="SUPFAM" id="SSF82784">
    <property type="entry name" value="OsmC-like"/>
    <property type="match status" value="1"/>
</dbReference>
<dbReference type="InterPro" id="IPR036102">
    <property type="entry name" value="OsmC/Ohrsf"/>
</dbReference>
<reference evidence="1 2" key="1">
    <citation type="submission" date="2023-07" db="EMBL/GenBank/DDBJ databases">
        <title>Sequencing the genomes of 1000 actinobacteria strains.</title>
        <authorList>
            <person name="Klenk H.-P."/>
        </authorList>
    </citation>
    <scope>NUCLEOTIDE SEQUENCE [LARGE SCALE GENOMIC DNA]</scope>
    <source>
        <strain evidence="1 2">DSM 44711</strain>
    </source>
</reference>
<gene>
    <name evidence="1" type="ORF">J2S44_005900</name>
</gene>
<dbReference type="InterPro" id="IPR019904">
    <property type="entry name" value="Peroxiredoxin_OsmC"/>
</dbReference>
<dbReference type="GO" id="GO:0006979">
    <property type="term" value="P:response to oxidative stress"/>
    <property type="evidence" value="ECO:0007669"/>
    <property type="project" value="InterPro"/>
</dbReference>
<name>A0AAE3ZXI7_9ACTN</name>
<dbReference type="EMBL" id="JAVDYC010000001">
    <property type="protein sequence ID" value="MDR7325650.1"/>
    <property type="molecule type" value="Genomic_DNA"/>
</dbReference>
<sequence length="138" mass="13684">MPTRTSSAVWNGDLKGGAGTVALGSGVFEGPYTFVSRFEDGTGTNPEELIAAAHAGCFSMFLANVLAGAGFKADSVRTSAAVTLGDGPKITGIALTVEASVPDIDADAFAGHVETAKAGCPVSAALGAVPQTVDAKLV</sequence>
<dbReference type="InterPro" id="IPR015946">
    <property type="entry name" value="KH_dom-like_a/b"/>
</dbReference>
<dbReference type="NCBIfam" id="TIGR03562">
    <property type="entry name" value="osmo_induc_OsmC"/>
    <property type="match status" value="1"/>
</dbReference>
<evidence type="ECO:0000313" key="1">
    <source>
        <dbReference type="EMBL" id="MDR7325650.1"/>
    </source>
</evidence>
<dbReference type="PANTHER" id="PTHR42830:SF1">
    <property type="entry name" value="OSMOTICALLY INDUCIBLE FAMILY PROTEIN"/>
    <property type="match status" value="1"/>
</dbReference>
<organism evidence="1 2">
    <name type="scientific">Catenuloplanes niger</name>
    <dbReference type="NCBI Taxonomy" id="587534"/>
    <lineage>
        <taxon>Bacteria</taxon>
        <taxon>Bacillati</taxon>
        <taxon>Actinomycetota</taxon>
        <taxon>Actinomycetes</taxon>
        <taxon>Micromonosporales</taxon>
        <taxon>Micromonosporaceae</taxon>
        <taxon>Catenuloplanes</taxon>
    </lineage>
</organism>
<dbReference type="GO" id="GO:0004601">
    <property type="term" value="F:peroxidase activity"/>
    <property type="evidence" value="ECO:0007669"/>
    <property type="project" value="InterPro"/>
</dbReference>
<dbReference type="Gene3D" id="3.30.300.20">
    <property type="match status" value="1"/>
</dbReference>
<dbReference type="InterPro" id="IPR052707">
    <property type="entry name" value="OsmC_Ohr_Peroxiredoxin"/>
</dbReference>
<evidence type="ECO:0000313" key="2">
    <source>
        <dbReference type="Proteomes" id="UP001183629"/>
    </source>
</evidence>
<dbReference type="RefSeq" id="WP_310420552.1">
    <property type="nucleotide sequence ID" value="NZ_JAVDYC010000001.1"/>
</dbReference>
<dbReference type="Proteomes" id="UP001183629">
    <property type="component" value="Unassembled WGS sequence"/>
</dbReference>
<accession>A0AAE3ZXI7</accession>
<comment type="caution">
    <text evidence="1">The sequence shown here is derived from an EMBL/GenBank/DDBJ whole genome shotgun (WGS) entry which is preliminary data.</text>
</comment>
<protein>
    <submittedName>
        <fullName evidence="1">Osmotically inducible protein OsmC</fullName>
    </submittedName>
</protein>
<proteinExistence type="predicted"/>